<feature type="compositionally biased region" description="Basic and acidic residues" evidence="1">
    <location>
        <begin position="116"/>
        <end position="125"/>
    </location>
</feature>
<name>A0A0C1ZV34_9BACT</name>
<feature type="region of interest" description="Disordered" evidence="1">
    <location>
        <begin position="115"/>
        <end position="175"/>
    </location>
</feature>
<reference evidence="2 3" key="1">
    <citation type="submission" date="2014-12" db="EMBL/GenBank/DDBJ databases">
        <title>Genome assembly of Enhygromyxa salina DSM 15201.</title>
        <authorList>
            <person name="Sharma G."/>
            <person name="Subramanian S."/>
        </authorList>
    </citation>
    <scope>NUCLEOTIDE SEQUENCE [LARGE SCALE GENOMIC DNA]</scope>
    <source>
        <strain evidence="2 3">DSM 15201</strain>
    </source>
</reference>
<dbReference type="EMBL" id="JMCC02000063">
    <property type="protein sequence ID" value="KIG14923.1"/>
    <property type="molecule type" value="Genomic_DNA"/>
</dbReference>
<feature type="region of interest" description="Disordered" evidence="1">
    <location>
        <begin position="194"/>
        <end position="217"/>
    </location>
</feature>
<protein>
    <submittedName>
        <fullName evidence="2">Uncharacterized protein</fullName>
    </submittedName>
</protein>
<dbReference type="Proteomes" id="UP000031599">
    <property type="component" value="Unassembled WGS sequence"/>
</dbReference>
<dbReference type="AlphaFoldDB" id="A0A0C1ZV34"/>
<comment type="caution">
    <text evidence="2">The sequence shown here is derived from an EMBL/GenBank/DDBJ whole genome shotgun (WGS) entry which is preliminary data.</text>
</comment>
<evidence type="ECO:0000256" key="1">
    <source>
        <dbReference type="SAM" id="MobiDB-lite"/>
    </source>
</evidence>
<evidence type="ECO:0000313" key="2">
    <source>
        <dbReference type="EMBL" id="KIG14923.1"/>
    </source>
</evidence>
<proteinExistence type="predicted"/>
<accession>A0A0C1ZV34</accession>
<evidence type="ECO:0000313" key="3">
    <source>
        <dbReference type="Proteomes" id="UP000031599"/>
    </source>
</evidence>
<organism evidence="2 3">
    <name type="scientific">Enhygromyxa salina</name>
    <dbReference type="NCBI Taxonomy" id="215803"/>
    <lineage>
        <taxon>Bacteria</taxon>
        <taxon>Pseudomonadati</taxon>
        <taxon>Myxococcota</taxon>
        <taxon>Polyangia</taxon>
        <taxon>Nannocystales</taxon>
        <taxon>Nannocystaceae</taxon>
        <taxon>Enhygromyxa</taxon>
    </lineage>
</organism>
<sequence length="217" mass="23087">MFIMTKPKPSNVLDPEWEQALRRGQEAEGEAGSVDAELAFVHLLRHTREPEAISAEQLDAIWSDIRAEVAPASEPWWRKAWVWWTAPALAAAAVLFVVVVDPASDEPNSVALQDTAAHEDARKAEQPPAAAPSEGFAEQPEAELADSTAARAKSSEDKASGGSRGAGQLATRDGQSGAFETSFARLAPHGRAAIGVSVDQSRDELQSRLLAKSRGGG</sequence>
<gene>
    <name evidence="2" type="ORF">DB30_06225</name>
</gene>